<dbReference type="Proteomes" id="UP001519887">
    <property type="component" value="Unassembled WGS sequence"/>
</dbReference>
<name>A0ABS7C205_9BACL</name>
<keyword evidence="2" id="KW-1185">Reference proteome</keyword>
<accession>A0ABS7C205</accession>
<reference evidence="1 2" key="1">
    <citation type="submission" date="2021-07" db="EMBL/GenBank/DDBJ databases">
        <title>Paenibacillus radiodurans sp. nov., isolated from the southeastern edge of Tengger Desert.</title>
        <authorList>
            <person name="Zhang G."/>
        </authorList>
    </citation>
    <scope>NUCLEOTIDE SEQUENCE [LARGE SCALE GENOMIC DNA]</scope>
    <source>
        <strain evidence="1 2">CCM 7311</strain>
    </source>
</reference>
<evidence type="ECO:0000313" key="2">
    <source>
        <dbReference type="Proteomes" id="UP001519887"/>
    </source>
</evidence>
<dbReference type="SUPFAM" id="SSF51905">
    <property type="entry name" value="FAD/NAD(P)-binding domain"/>
    <property type="match status" value="1"/>
</dbReference>
<organism evidence="1 2">
    <name type="scientific">Paenibacillus sepulcri</name>
    <dbReference type="NCBI Taxonomy" id="359917"/>
    <lineage>
        <taxon>Bacteria</taxon>
        <taxon>Bacillati</taxon>
        <taxon>Bacillota</taxon>
        <taxon>Bacilli</taxon>
        <taxon>Bacillales</taxon>
        <taxon>Paenibacillaceae</taxon>
        <taxon>Paenibacillus</taxon>
    </lineage>
</organism>
<feature type="non-terminal residue" evidence="1">
    <location>
        <position position="156"/>
    </location>
</feature>
<proteinExistence type="predicted"/>
<dbReference type="EMBL" id="JAHZIK010000273">
    <property type="protein sequence ID" value="MBW7454920.1"/>
    <property type="molecule type" value="Genomic_DNA"/>
</dbReference>
<sequence>MNSTQRQGKAIVIGGSMAGLLAGRVLADYYEEVLIIDKDEFPGQQPEDRLGVPHGFHPHRFTNRGKEITEKLFPGYEEELVALGSPSSLNKTAHMMSQYGTVSNPYPRNDIKFSRAALEWVIRGRVKQIPQIRLLPKHDVLQLVTTSDRTAITGVQ</sequence>
<dbReference type="InterPro" id="IPR036188">
    <property type="entry name" value="FAD/NAD-bd_sf"/>
</dbReference>
<gene>
    <name evidence="1" type="ORF">K0U00_12835</name>
</gene>
<dbReference type="Gene3D" id="3.50.50.60">
    <property type="entry name" value="FAD/NAD(P)-binding domain"/>
    <property type="match status" value="1"/>
</dbReference>
<comment type="caution">
    <text evidence="1">The sequence shown here is derived from an EMBL/GenBank/DDBJ whole genome shotgun (WGS) entry which is preliminary data.</text>
</comment>
<protein>
    <submittedName>
        <fullName evidence="1">FAD dependent oxidoreductase</fullName>
    </submittedName>
</protein>
<evidence type="ECO:0000313" key="1">
    <source>
        <dbReference type="EMBL" id="MBW7454920.1"/>
    </source>
</evidence>